<dbReference type="Proteomes" id="UP000194360">
    <property type="component" value="Unassembled WGS sequence"/>
</dbReference>
<comment type="caution">
    <text evidence="2">The sequence shown here is derived from an EMBL/GenBank/DDBJ whole genome shotgun (WGS) entry which is preliminary data.</text>
</comment>
<feature type="domain" description="(S)-ureidoglycine aminohydrolase cupin" evidence="1">
    <location>
        <begin position="43"/>
        <end position="112"/>
    </location>
</feature>
<dbReference type="EMBL" id="MIGB01000051">
    <property type="protein sequence ID" value="OSY35484.1"/>
    <property type="molecule type" value="Genomic_DNA"/>
</dbReference>
<dbReference type="OrthoDB" id="9799053at2"/>
<evidence type="ECO:0000259" key="1">
    <source>
        <dbReference type="Pfam" id="PF05899"/>
    </source>
</evidence>
<dbReference type="Pfam" id="PF05899">
    <property type="entry name" value="Cupin_3"/>
    <property type="match status" value="1"/>
</dbReference>
<dbReference type="SUPFAM" id="SSF51182">
    <property type="entry name" value="RmlC-like cupins"/>
    <property type="match status" value="1"/>
</dbReference>
<dbReference type="STRING" id="2074.BG845_06022"/>
<dbReference type="AlphaFoldDB" id="A0A1Y2MJQ0"/>
<gene>
    <name evidence="2" type="ORF">BG845_06022</name>
</gene>
<dbReference type="InterPro" id="IPR008579">
    <property type="entry name" value="UGlyAH_Cupin_dom"/>
</dbReference>
<dbReference type="InterPro" id="IPR011051">
    <property type="entry name" value="RmlC_Cupin_sf"/>
</dbReference>
<sequence length="117" mass="12895">MTPIRTDEYTRSTATAQDWEPFVVGGEAIGEVHWIRTEGAEGATLHVGLWRSEPQSFPYPFTADETIHALDGELVIDLVDSGEQVVLKPGDIASFTKGTKSTWTVTEPFRKLFVISG</sequence>
<dbReference type="RefSeq" id="WP_085916105.1">
    <property type="nucleotide sequence ID" value="NZ_AP018920.1"/>
</dbReference>
<organism evidence="2 3">
    <name type="scientific">Pseudonocardia autotrophica</name>
    <name type="common">Amycolata autotrophica</name>
    <name type="synonym">Nocardia autotrophica</name>
    <dbReference type="NCBI Taxonomy" id="2074"/>
    <lineage>
        <taxon>Bacteria</taxon>
        <taxon>Bacillati</taxon>
        <taxon>Actinomycetota</taxon>
        <taxon>Actinomycetes</taxon>
        <taxon>Pseudonocardiales</taxon>
        <taxon>Pseudonocardiaceae</taxon>
        <taxon>Pseudonocardia</taxon>
    </lineage>
</organism>
<dbReference type="Gene3D" id="2.60.120.10">
    <property type="entry name" value="Jelly Rolls"/>
    <property type="match status" value="1"/>
</dbReference>
<protein>
    <recommendedName>
        <fullName evidence="1">(S)-ureidoglycine aminohydrolase cupin domain-containing protein</fullName>
    </recommendedName>
</protein>
<dbReference type="InterPro" id="IPR014710">
    <property type="entry name" value="RmlC-like_jellyroll"/>
</dbReference>
<reference evidence="2 3" key="1">
    <citation type="submission" date="2016-09" db="EMBL/GenBank/DDBJ databases">
        <title>Pseudonocardia autotrophica DSM535, a candidate organism with high potential of specific P450 cytochromes.</title>
        <authorList>
            <person name="Grumaz C."/>
            <person name="Vainshtein Y."/>
            <person name="Kirstahler P."/>
            <person name="Sohn K."/>
        </authorList>
    </citation>
    <scope>NUCLEOTIDE SEQUENCE [LARGE SCALE GENOMIC DNA]</scope>
    <source>
        <strain evidence="2 3">DSM 535</strain>
    </source>
</reference>
<accession>A0A1Y2MJQ0</accession>
<evidence type="ECO:0000313" key="3">
    <source>
        <dbReference type="Proteomes" id="UP000194360"/>
    </source>
</evidence>
<dbReference type="PANTHER" id="PTHR40943:SF1">
    <property type="entry name" value="CYTOPLASMIC PROTEIN"/>
    <property type="match status" value="1"/>
</dbReference>
<keyword evidence="3" id="KW-1185">Reference proteome</keyword>
<proteinExistence type="predicted"/>
<dbReference type="PANTHER" id="PTHR40943">
    <property type="entry name" value="CYTOPLASMIC PROTEIN-RELATED"/>
    <property type="match status" value="1"/>
</dbReference>
<evidence type="ECO:0000313" key="2">
    <source>
        <dbReference type="EMBL" id="OSY35484.1"/>
    </source>
</evidence>
<name>A0A1Y2MJQ0_PSEAH</name>